<keyword evidence="1" id="KW-0472">Membrane</keyword>
<keyword evidence="1" id="KW-1133">Transmembrane helix</keyword>
<evidence type="ECO:0000256" key="1">
    <source>
        <dbReference type="SAM" id="Phobius"/>
    </source>
</evidence>
<comment type="caution">
    <text evidence="2">The sequence shown here is derived from an EMBL/GenBank/DDBJ whole genome shotgun (WGS) entry which is preliminary data.</text>
</comment>
<dbReference type="Proteomes" id="UP000252517">
    <property type="component" value="Unassembled WGS sequence"/>
</dbReference>
<feature type="transmembrane region" description="Helical" evidence="1">
    <location>
        <begin position="21"/>
        <end position="43"/>
    </location>
</feature>
<dbReference type="Pfam" id="PF09839">
    <property type="entry name" value="DUF2066"/>
    <property type="match status" value="1"/>
</dbReference>
<reference evidence="2 3" key="1">
    <citation type="submission" date="2014-07" db="EMBL/GenBank/DDBJ databases">
        <title>Draft genome sequence of Thalassospira profundimaris S25-3-2.</title>
        <authorList>
            <person name="Lai Q."/>
            <person name="Shao Z."/>
        </authorList>
    </citation>
    <scope>NUCLEOTIDE SEQUENCE [LARGE SCALE GENOMIC DNA]</scope>
    <source>
        <strain evidence="2 3">S25-3-2</strain>
    </source>
</reference>
<protein>
    <recommendedName>
        <fullName evidence="4">DUF2066 domain-containing protein</fullName>
    </recommendedName>
</protein>
<proteinExistence type="predicted"/>
<dbReference type="InterPro" id="IPR018642">
    <property type="entry name" value="DUF2066"/>
</dbReference>
<dbReference type="EMBL" id="JPWH01000008">
    <property type="protein sequence ID" value="RCK50269.1"/>
    <property type="molecule type" value="Genomic_DNA"/>
</dbReference>
<accession>A0A367X9Y6</accession>
<gene>
    <name evidence="2" type="ORF">TH25_11720</name>
</gene>
<sequence length="389" mass="42126">MNHDETGKEANVLDRLKPIHLLAGMITGIFVLVSGGMATSAAAQDLYTVSGIHVDKSAASATQARDAALASGQQIAFSRLISRLTLMGPGAAAGMADQNTIINMVRDFGVTNEKTSSVRYIADMSVRFKPDQVRQFLQNRNIPFAETIARKVLILPVFSSQGYTSLWDDPNPWRDAWSRVSGESGLVPITLPVGDLDDISTISVEQAQSGDQAALDRIGQRYGANVAVADAEMSGTGDAQAVDISVTRYDASGAPQVFGVHESMAAGESVADVLQRAATDVRAQLENSWKQANMIDYGAGGELMLFIPITGMDDWARIENRLENLPVIKLMRVVAMSRREVQVDVEFAGTTDQFRVALAQQNLNLKQIDQLWFVEPSGSDRLSKLMGHP</sequence>
<name>A0A367X9Y6_9PROT</name>
<evidence type="ECO:0008006" key="4">
    <source>
        <dbReference type="Google" id="ProtNLM"/>
    </source>
</evidence>
<evidence type="ECO:0000313" key="2">
    <source>
        <dbReference type="EMBL" id="RCK50269.1"/>
    </source>
</evidence>
<dbReference type="AlphaFoldDB" id="A0A367X9Y6"/>
<keyword evidence="1" id="KW-0812">Transmembrane</keyword>
<evidence type="ECO:0000313" key="3">
    <source>
        <dbReference type="Proteomes" id="UP000252517"/>
    </source>
</evidence>
<organism evidence="2 3">
    <name type="scientific">Thalassospira profundimaris</name>
    <dbReference type="NCBI Taxonomy" id="502049"/>
    <lineage>
        <taxon>Bacteria</taxon>
        <taxon>Pseudomonadati</taxon>
        <taxon>Pseudomonadota</taxon>
        <taxon>Alphaproteobacteria</taxon>
        <taxon>Rhodospirillales</taxon>
        <taxon>Thalassospiraceae</taxon>
        <taxon>Thalassospira</taxon>
    </lineage>
</organism>